<feature type="chain" id="PRO_5047327130" evidence="4">
    <location>
        <begin position="19"/>
        <end position="227"/>
    </location>
</feature>
<feature type="repeat" description="TPR" evidence="3">
    <location>
        <begin position="71"/>
        <end position="104"/>
    </location>
</feature>
<protein>
    <submittedName>
        <fullName evidence="5">Tetratricopeptide repeat protein</fullName>
    </submittedName>
</protein>
<organism evidence="5 6">
    <name type="scientific">Pedobacter fastidiosus</name>
    <dbReference type="NCBI Taxonomy" id="2765361"/>
    <lineage>
        <taxon>Bacteria</taxon>
        <taxon>Pseudomonadati</taxon>
        <taxon>Bacteroidota</taxon>
        <taxon>Sphingobacteriia</taxon>
        <taxon>Sphingobacteriales</taxon>
        <taxon>Sphingobacteriaceae</taxon>
        <taxon>Pedobacter</taxon>
    </lineage>
</organism>
<evidence type="ECO:0000313" key="6">
    <source>
        <dbReference type="Proteomes" id="UP000652755"/>
    </source>
</evidence>
<keyword evidence="6" id="KW-1185">Reference proteome</keyword>
<reference evidence="5 6" key="1">
    <citation type="submission" date="2020-08" db="EMBL/GenBank/DDBJ databases">
        <authorList>
            <person name="Sun Q."/>
            <person name="Inoue M."/>
        </authorList>
    </citation>
    <scope>NUCLEOTIDE SEQUENCE [LARGE SCALE GENOMIC DNA]</scope>
    <source>
        <strain evidence="5 6">CCM 8938</strain>
    </source>
</reference>
<evidence type="ECO:0000256" key="1">
    <source>
        <dbReference type="ARBA" id="ARBA00022737"/>
    </source>
</evidence>
<keyword evidence="4" id="KW-0732">Signal</keyword>
<evidence type="ECO:0000256" key="4">
    <source>
        <dbReference type="SAM" id="SignalP"/>
    </source>
</evidence>
<dbReference type="PANTHER" id="PTHR44858">
    <property type="entry name" value="TETRATRICOPEPTIDE REPEAT PROTEIN 6"/>
    <property type="match status" value="1"/>
</dbReference>
<dbReference type="PANTHER" id="PTHR44858:SF1">
    <property type="entry name" value="UDP-N-ACETYLGLUCOSAMINE--PEPTIDE N-ACETYLGLUCOSAMINYLTRANSFERASE SPINDLY-RELATED"/>
    <property type="match status" value="1"/>
</dbReference>
<sequence length="227" mass="25877">MKNLIIALLSLLSYTTMAQEIDAESWKKEAQTNIRLAPKYGNAIKSEAEKVADAELIKSYTEREGTPKKASELLVQLGFSYLNKGDLKTAMYRFNQAWLLDPKNENVQWGFGGVYFRLGDFESAIEQYDEGLKINPKSSDILTDKATIYVSKYDKSESAADLKMATSLFKQSYKFDPTNQNTLFKMSVLYYITDDCVNAKRYFLECKKLGGKQITPGYEEALYKKCK</sequence>
<evidence type="ECO:0000313" key="5">
    <source>
        <dbReference type="EMBL" id="MBC6108912.1"/>
    </source>
</evidence>
<dbReference type="Proteomes" id="UP000652755">
    <property type="component" value="Unassembled WGS sequence"/>
</dbReference>
<gene>
    <name evidence="5" type="ORF">H7U22_00610</name>
</gene>
<evidence type="ECO:0000256" key="2">
    <source>
        <dbReference type="ARBA" id="ARBA00022803"/>
    </source>
</evidence>
<name>A0ABR7KLH2_9SPHI</name>
<feature type="signal peptide" evidence="4">
    <location>
        <begin position="1"/>
        <end position="18"/>
    </location>
</feature>
<dbReference type="SUPFAM" id="SSF48452">
    <property type="entry name" value="TPR-like"/>
    <property type="match status" value="1"/>
</dbReference>
<dbReference type="Pfam" id="PF14559">
    <property type="entry name" value="TPR_19"/>
    <property type="match status" value="1"/>
</dbReference>
<dbReference type="PROSITE" id="PS50005">
    <property type="entry name" value="TPR"/>
    <property type="match status" value="2"/>
</dbReference>
<keyword evidence="1" id="KW-0677">Repeat</keyword>
<evidence type="ECO:0000256" key="3">
    <source>
        <dbReference type="PROSITE-ProRule" id="PRU00339"/>
    </source>
</evidence>
<dbReference type="EMBL" id="JACRYL010000001">
    <property type="protein sequence ID" value="MBC6108912.1"/>
    <property type="molecule type" value="Genomic_DNA"/>
</dbReference>
<dbReference type="RefSeq" id="WP_187069403.1">
    <property type="nucleotide sequence ID" value="NZ_JACRYL010000001.1"/>
</dbReference>
<dbReference type="InterPro" id="IPR050498">
    <property type="entry name" value="Ycf3"/>
</dbReference>
<dbReference type="SMART" id="SM00028">
    <property type="entry name" value="TPR"/>
    <property type="match status" value="3"/>
</dbReference>
<feature type="repeat" description="TPR" evidence="3">
    <location>
        <begin position="105"/>
        <end position="138"/>
    </location>
</feature>
<dbReference type="InterPro" id="IPR011990">
    <property type="entry name" value="TPR-like_helical_dom_sf"/>
</dbReference>
<dbReference type="InterPro" id="IPR019734">
    <property type="entry name" value="TPR_rpt"/>
</dbReference>
<keyword evidence="2 3" id="KW-0802">TPR repeat</keyword>
<comment type="caution">
    <text evidence="5">The sequence shown here is derived from an EMBL/GenBank/DDBJ whole genome shotgun (WGS) entry which is preliminary data.</text>
</comment>
<dbReference type="Gene3D" id="1.25.40.10">
    <property type="entry name" value="Tetratricopeptide repeat domain"/>
    <property type="match status" value="1"/>
</dbReference>
<dbReference type="PROSITE" id="PS50293">
    <property type="entry name" value="TPR_REGION"/>
    <property type="match status" value="1"/>
</dbReference>
<proteinExistence type="predicted"/>
<accession>A0ABR7KLH2</accession>